<dbReference type="EMBL" id="BK056595">
    <property type="protein sequence ID" value="DAF32276.1"/>
    <property type="molecule type" value="Genomic_DNA"/>
</dbReference>
<organism evidence="1">
    <name type="scientific">Ackermannviridae sp</name>
    <dbReference type="NCBI Taxonomy" id="2831612"/>
    <lineage>
        <taxon>Viruses</taxon>
        <taxon>Duplodnaviria</taxon>
        <taxon>Heunggongvirae</taxon>
        <taxon>Uroviricota</taxon>
        <taxon>Caudoviricetes</taxon>
        <taxon>Pantevenvirales</taxon>
        <taxon>Ackermannviridae</taxon>
    </lineage>
</organism>
<accession>A0A8S5RUH7</accession>
<proteinExistence type="predicted"/>
<evidence type="ECO:0000313" key="1">
    <source>
        <dbReference type="EMBL" id="DAF32276.1"/>
    </source>
</evidence>
<name>A0A8S5RUH7_9CAUD</name>
<sequence>MKEYTPHPLPDVTGDPLEINPDLSATEWERTTAQREQVAAAQIEQADAIQYEAGNRVIIVCTGWRSPYQISYFTRHGADLVPTMHEDRETAMQAAQEIPETFQPTAAILF</sequence>
<protein>
    <submittedName>
        <fullName evidence="1">Uncharacterized protein</fullName>
    </submittedName>
</protein>
<reference evidence="1" key="1">
    <citation type="journal article" date="2021" name="Proc. Natl. Acad. Sci. U.S.A.">
        <title>A Catalog of Tens of Thousands of Viruses from Human Metagenomes Reveals Hidden Associations with Chronic Diseases.</title>
        <authorList>
            <person name="Tisza M.J."/>
            <person name="Buck C.B."/>
        </authorList>
    </citation>
    <scope>NUCLEOTIDE SEQUENCE</scope>
    <source>
        <strain evidence="1">CtphE103</strain>
    </source>
</reference>